<dbReference type="Pfam" id="PF01535">
    <property type="entry name" value="PPR"/>
    <property type="match status" value="1"/>
</dbReference>
<name>A0A2H9ZX90_9ASPA</name>
<dbReference type="GO" id="GO:0008270">
    <property type="term" value="F:zinc ion binding"/>
    <property type="evidence" value="ECO:0007669"/>
    <property type="project" value="InterPro"/>
</dbReference>
<dbReference type="Proteomes" id="UP000236161">
    <property type="component" value="Unassembled WGS sequence"/>
</dbReference>
<evidence type="ECO:0000259" key="3">
    <source>
        <dbReference type="Pfam" id="PF14432"/>
    </source>
</evidence>
<feature type="repeat" description="PPR" evidence="2">
    <location>
        <begin position="5"/>
        <end position="39"/>
    </location>
</feature>
<dbReference type="Pfam" id="PF14432">
    <property type="entry name" value="DYW_deaminase"/>
    <property type="match status" value="1"/>
</dbReference>
<dbReference type="InterPro" id="IPR046848">
    <property type="entry name" value="E_motif"/>
</dbReference>
<dbReference type="InterPro" id="IPR011990">
    <property type="entry name" value="TPR-like_helical_dom_sf"/>
</dbReference>
<dbReference type="GO" id="GO:0016787">
    <property type="term" value="F:hydrolase activity"/>
    <property type="evidence" value="ECO:0007669"/>
    <property type="project" value="UniProtKB-KW"/>
</dbReference>
<evidence type="ECO:0000256" key="1">
    <source>
        <dbReference type="ARBA" id="ARBA00022737"/>
    </source>
</evidence>
<dbReference type="Pfam" id="PF20431">
    <property type="entry name" value="E_motif"/>
    <property type="match status" value="1"/>
</dbReference>
<evidence type="ECO:0000313" key="5">
    <source>
        <dbReference type="Proteomes" id="UP000236161"/>
    </source>
</evidence>
<dbReference type="GO" id="GO:0099402">
    <property type="term" value="P:plant organ development"/>
    <property type="evidence" value="ECO:0007669"/>
    <property type="project" value="UniProtKB-ARBA"/>
</dbReference>
<keyword evidence="5" id="KW-1185">Reference proteome</keyword>
<protein>
    <submittedName>
        <fullName evidence="4">Pentatricopeptide repeat-containing protein</fullName>
        <ecNumber evidence="4">3.6.1.-</ecNumber>
    </submittedName>
</protein>
<dbReference type="PANTHER" id="PTHR47926">
    <property type="entry name" value="PENTATRICOPEPTIDE REPEAT-CONTAINING PROTEIN"/>
    <property type="match status" value="1"/>
</dbReference>
<dbReference type="InterPro" id="IPR032867">
    <property type="entry name" value="DYW_dom"/>
</dbReference>
<dbReference type="GO" id="GO:0003723">
    <property type="term" value="F:RNA binding"/>
    <property type="evidence" value="ECO:0007669"/>
    <property type="project" value="InterPro"/>
</dbReference>
<accession>A0A2H9ZX90</accession>
<dbReference type="FunFam" id="1.25.40.10:FF:000158">
    <property type="entry name" value="pentatricopeptide repeat-containing protein At2g33680"/>
    <property type="match status" value="1"/>
</dbReference>
<gene>
    <name evidence="4" type="primary">PCMP-H28</name>
    <name evidence="4" type="ORF">AXF42_Ash016250</name>
</gene>
<dbReference type="InterPro" id="IPR002885">
    <property type="entry name" value="PPR_rpt"/>
</dbReference>
<dbReference type="InterPro" id="IPR046960">
    <property type="entry name" value="PPR_At4g14850-like_plant"/>
</dbReference>
<feature type="repeat" description="PPR" evidence="2">
    <location>
        <begin position="209"/>
        <end position="243"/>
    </location>
</feature>
<dbReference type="GO" id="GO:0009451">
    <property type="term" value="P:RNA modification"/>
    <property type="evidence" value="ECO:0007669"/>
    <property type="project" value="InterPro"/>
</dbReference>
<sequence>MEDRNAFSWNSLIRGYSLAGQKEAALKLFQEMRKEGILSPDRFTLPALLSGAVHAGTLDEEFRSLHSYIIKVGLLMDPFVATSLIAMYSARRAYEESKMAFDDANSVDVGVWSSMITASMKNEEGEKALELFTEMLDLEIKPNRFIFSTLFTACGELSALEIGKQIHGYCSKSIEFSDNATQNSLINMYSNCGMIEEAMKAFDLIKKPNVISYNSVISALAQHGLPEKASEQFKRMKLHDLAPDEITILSLLTAFNHAGLVKEGLKLFSLMEDKYMIKATYQHHASIVDLLARAGEIDDSIRFINEMPLKPETSVWRIVLGACSKHQEIEIGKRVAKMLIEEEPLQAANYVLLANNYARVEKWIEAEKIKQMMNARGLEKDAGFSWIEINRRIQRFGVQDKSHPLSEDIYKRLHELINKIKAAGYVPDISFTTVQDGGDDTREESLYYHSEKLAFAYGDLLTNEKVKLRIMKNIRVCGDCHQAYMHFSLITGKRFC</sequence>
<evidence type="ECO:0000256" key="2">
    <source>
        <dbReference type="PROSITE-ProRule" id="PRU00708"/>
    </source>
</evidence>
<feature type="domain" description="DYW" evidence="3">
    <location>
        <begin position="424"/>
        <end position="493"/>
    </location>
</feature>
<reference evidence="4 5" key="1">
    <citation type="journal article" date="2017" name="Nature">
        <title>The Apostasia genome and the evolution of orchids.</title>
        <authorList>
            <person name="Zhang G.Q."/>
            <person name="Liu K.W."/>
            <person name="Li Z."/>
            <person name="Lohaus R."/>
            <person name="Hsiao Y.Y."/>
            <person name="Niu S.C."/>
            <person name="Wang J.Y."/>
            <person name="Lin Y.C."/>
            <person name="Xu Q."/>
            <person name="Chen L.J."/>
            <person name="Yoshida K."/>
            <person name="Fujiwara S."/>
            <person name="Wang Z.W."/>
            <person name="Zhang Y.Q."/>
            <person name="Mitsuda N."/>
            <person name="Wang M."/>
            <person name="Liu G.H."/>
            <person name="Pecoraro L."/>
            <person name="Huang H.X."/>
            <person name="Xiao X.J."/>
            <person name="Lin M."/>
            <person name="Wu X.Y."/>
            <person name="Wu W.L."/>
            <person name="Chen Y.Y."/>
            <person name="Chang S.B."/>
            <person name="Sakamoto S."/>
            <person name="Ohme-Takagi M."/>
            <person name="Yagi M."/>
            <person name="Zeng S.J."/>
            <person name="Shen C.Y."/>
            <person name="Yeh C.M."/>
            <person name="Luo Y.B."/>
            <person name="Tsai W.C."/>
            <person name="Van de Peer Y."/>
            <person name="Liu Z.J."/>
        </authorList>
    </citation>
    <scope>NUCLEOTIDE SEQUENCE [LARGE SCALE GENOMIC DNA]</scope>
    <source>
        <strain evidence="5">cv. Shenzhen</strain>
        <tissue evidence="4">Stem</tissue>
    </source>
</reference>
<dbReference type="OrthoDB" id="185373at2759"/>
<dbReference type="AlphaFoldDB" id="A0A2H9ZX90"/>
<evidence type="ECO:0000313" key="4">
    <source>
        <dbReference type="EMBL" id="PKA47904.1"/>
    </source>
</evidence>
<proteinExistence type="predicted"/>
<dbReference type="NCBIfam" id="TIGR00756">
    <property type="entry name" value="PPR"/>
    <property type="match status" value="4"/>
</dbReference>
<dbReference type="PANTHER" id="PTHR47926:SF530">
    <property type="entry name" value="DYW DOMAIN-CONTAINING PROTEIN"/>
    <property type="match status" value="1"/>
</dbReference>
<dbReference type="EMBL" id="KZ453008">
    <property type="protein sequence ID" value="PKA47904.1"/>
    <property type="molecule type" value="Genomic_DNA"/>
</dbReference>
<feature type="repeat" description="PPR" evidence="2">
    <location>
        <begin position="108"/>
        <end position="142"/>
    </location>
</feature>
<dbReference type="Gene3D" id="1.25.40.10">
    <property type="entry name" value="Tetratricopeptide repeat domain"/>
    <property type="match status" value="3"/>
</dbReference>
<dbReference type="PROSITE" id="PS51375">
    <property type="entry name" value="PPR"/>
    <property type="match status" value="3"/>
</dbReference>
<dbReference type="EC" id="3.6.1.-" evidence="4"/>
<dbReference type="Pfam" id="PF13041">
    <property type="entry name" value="PPR_2"/>
    <property type="match status" value="3"/>
</dbReference>
<keyword evidence="4" id="KW-0378">Hydrolase</keyword>
<organism evidence="4 5">
    <name type="scientific">Apostasia shenzhenica</name>
    <dbReference type="NCBI Taxonomy" id="1088818"/>
    <lineage>
        <taxon>Eukaryota</taxon>
        <taxon>Viridiplantae</taxon>
        <taxon>Streptophyta</taxon>
        <taxon>Embryophyta</taxon>
        <taxon>Tracheophyta</taxon>
        <taxon>Spermatophyta</taxon>
        <taxon>Magnoliopsida</taxon>
        <taxon>Liliopsida</taxon>
        <taxon>Asparagales</taxon>
        <taxon>Orchidaceae</taxon>
        <taxon>Apostasioideae</taxon>
        <taxon>Apostasia</taxon>
    </lineage>
</organism>
<keyword evidence="1" id="KW-0677">Repeat</keyword>